<reference evidence="3" key="1">
    <citation type="submission" date="2017-02" db="UniProtKB">
        <authorList>
            <consortium name="WormBaseParasite"/>
        </authorList>
    </citation>
    <scope>IDENTIFICATION</scope>
</reference>
<protein>
    <submittedName>
        <fullName evidence="3">CC domain-containing protein</fullName>
    </submittedName>
</protein>
<dbReference type="Proteomes" id="UP000271162">
    <property type="component" value="Unassembled WGS sequence"/>
</dbReference>
<gene>
    <name evidence="1" type="ORF">NBR_LOCUS10649</name>
</gene>
<proteinExistence type="predicted"/>
<sequence length="128" mass="13790">MIRRVAMERSSDLERFQAHNVVNGDCCGNAVYSASDSAYICCDGNLARTSSPTDVCCGKVAFDGGRKQICCGSKFCCNGAVPRGGGQACCYMSIDSELVAEPYNTDTQCCRYPYDIIYPKLNGSCTNT</sequence>
<dbReference type="WBParaSite" id="NBR_0001064801-mRNA-1">
    <property type="protein sequence ID" value="NBR_0001064801-mRNA-1"/>
    <property type="gene ID" value="NBR_0001064801"/>
</dbReference>
<name>A0A0N4Y453_NIPBR</name>
<reference evidence="1 2" key="2">
    <citation type="submission" date="2018-11" db="EMBL/GenBank/DDBJ databases">
        <authorList>
            <consortium name="Pathogen Informatics"/>
        </authorList>
    </citation>
    <scope>NUCLEOTIDE SEQUENCE [LARGE SCALE GENOMIC DNA]</scope>
</reference>
<evidence type="ECO:0000313" key="2">
    <source>
        <dbReference type="Proteomes" id="UP000271162"/>
    </source>
</evidence>
<accession>A0A0N4Y453</accession>
<organism evidence="3">
    <name type="scientific">Nippostrongylus brasiliensis</name>
    <name type="common">Rat hookworm</name>
    <dbReference type="NCBI Taxonomy" id="27835"/>
    <lineage>
        <taxon>Eukaryota</taxon>
        <taxon>Metazoa</taxon>
        <taxon>Ecdysozoa</taxon>
        <taxon>Nematoda</taxon>
        <taxon>Chromadorea</taxon>
        <taxon>Rhabditida</taxon>
        <taxon>Rhabditina</taxon>
        <taxon>Rhabditomorpha</taxon>
        <taxon>Strongyloidea</taxon>
        <taxon>Heligmosomidae</taxon>
        <taxon>Nippostrongylus</taxon>
    </lineage>
</organism>
<keyword evidence="2" id="KW-1185">Reference proteome</keyword>
<dbReference type="OMA" id="DSAYICC"/>
<evidence type="ECO:0000313" key="3">
    <source>
        <dbReference type="WBParaSite" id="NBR_0001064801-mRNA-1"/>
    </source>
</evidence>
<dbReference type="EMBL" id="UYSL01020358">
    <property type="protein sequence ID" value="VDL74238.1"/>
    <property type="molecule type" value="Genomic_DNA"/>
</dbReference>
<evidence type="ECO:0000313" key="1">
    <source>
        <dbReference type="EMBL" id="VDL74238.1"/>
    </source>
</evidence>
<dbReference type="AlphaFoldDB" id="A0A0N4Y453"/>